<evidence type="ECO:0000256" key="4">
    <source>
        <dbReference type="ARBA" id="ARBA00038168"/>
    </source>
</evidence>
<accession>A0A323UCE1</accession>
<dbReference type="OrthoDB" id="8173637at2"/>
<keyword evidence="2" id="KW-0479">Metal-binding</keyword>
<dbReference type="SMART" id="SM01117">
    <property type="entry name" value="Cyt-b5"/>
    <property type="match status" value="1"/>
</dbReference>
<evidence type="ECO:0000313" key="7">
    <source>
        <dbReference type="Proteomes" id="UP000248134"/>
    </source>
</evidence>
<name>A0A323UCE1_RHOPL</name>
<reference evidence="6 7" key="1">
    <citation type="submission" date="2018-06" db="EMBL/GenBank/DDBJ databases">
        <title>Draft Whole-Genome Sequence of the purple photosynthetic bacterium Rhodospeudomonas palustris XCP.</title>
        <authorList>
            <person name="Rayyan A."/>
            <person name="Meyer T.E."/>
            <person name="Kyndt J.A."/>
        </authorList>
    </citation>
    <scope>NUCLEOTIDE SEQUENCE [LARGE SCALE GENOMIC DNA]</scope>
    <source>
        <strain evidence="6 7">XCP</strain>
    </source>
</reference>
<dbReference type="SUPFAM" id="SSF55856">
    <property type="entry name" value="Cytochrome b5-like heme/steroid binding domain"/>
    <property type="match status" value="1"/>
</dbReference>
<dbReference type="PANTHER" id="PTHR19359">
    <property type="entry name" value="CYTOCHROME B5"/>
    <property type="match status" value="1"/>
</dbReference>
<evidence type="ECO:0000256" key="2">
    <source>
        <dbReference type="ARBA" id="ARBA00022723"/>
    </source>
</evidence>
<keyword evidence="1" id="KW-0349">Heme</keyword>
<dbReference type="GO" id="GO:0020037">
    <property type="term" value="F:heme binding"/>
    <property type="evidence" value="ECO:0007669"/>
    <property type="project" value="TreeGrafter"/>
</dbReference>
<dbReference type="GO" id="GO:0046872">
    <property type="term" value="F:metal ion binding"/>
    <property type="evidence" value="ECO:0007669"/>
    <property type="project" value="UniProtKB-KW"/>
</dbReference>
<organism evidence="6 7">
    <name type="scientific">Rhodopseudomonas palustris</name>
    <dbReference type="NCBI Taxonomy" id="1076"/>
    <lineage>
        <taxon>Bacteria</taxon>
        <taxon>Pseudomonadati</taxon>
        <taxon>Pseudomonadota</taxon>
        <taxon>Alphaproteobacteria</taxon>
        <taxon>Hyphomicrobiales</taxon>
        <taxon>Nitrobacteraceae</taxon>
        <taxon>Rhodopseudomonas</taxon>
    </lineage>
</organism>
<sequence length="121" mass="13250">MMRKLFYVSTAAFWVAVAGFWTGNLLLPGAEQTATAAEHAIGAAELARHAKPDDCWMAINGSVYDLTPYLPDHPSRPSIIEPWCGKEATEAYDTKTKGRKHSPEADALLPKYRIGRFVGAS</sequence>
<evidence type="ECO:0000313" key="6">
    <source>
        <dbReference type="EMBL" id="PZA09837.1"/>
    </source>
</evidence>
<evidence type="ECO:0000256" key="1">
    <source>
        <dbReference type="ARBA" id="ARBA00022617"/>
    </source>
</evidence>
<evidence type="ECO:0000256" key="3">
    <source>
        <dbReference type="ARBA" id="ARBA00023004"/>
    </source>
</evidence>
<dbReference type="EMBL" id="QKQS01000026">
    <property type="protein sequence ID" value="PZA09837.1"/>
    <property type="molecule type" value="Genomic_DNA"/>
</dbReference>
<dbReference type="InterPro" id="IPR036400">
    <property type="entry name" value="Cyt_B5-like_heme/steroid_sf"/>
</dbReference>
<dbReference type="Gene3D" id="3.10.120.10">
    <property type="entry name" value="Cytochrome b5-like heme/steroid binding domain"/>
    <property type="match status" value="1"/>
</dbReference>
<comment type="similarity">
    <text evidence="4">Belongs to the cytochrome b5 family.</text>
</comment>
<dbReference type="GO" id="GO:0016020">
    <property type="term" value="C:membrane"/>
    <property type="evidence" value="ECO:0007669"/>
    <property type="project" value="TreeGrafter"/>
</dbReference>
<dbReference type="PANTHER" id="PTHR19359:SF95">
    <property type="entry name" value="CYTOCHROME B5 TYPE B"/>
    <property type="match status" value="1"/>
</dbReference>
<dbReference type="Proteomes" id="UP000248134">
    <property type="component" value="Unassembled WGS sequence"/>
</dbReference>
<comment type="caution">
    <text evidence="6">The sequence shown here is derived from an EMBL/GenBank/DDBJ whole genome shotgun (WGS) entry which is preliminary data.</text>
</comment>
<dbReference type="InterPro" id="IPR001199">
    <property type="entry name" value="Cyt_B5-like_heme/steroid-bd"/>
</dbReference>
<protein>
    <submittedName>
        <fullName evidence="6">Cytochrome b5 domain-containing protein</fullName>
    </submittedName>
</protein>
<feature type="domain" description="Cytochrome b5 heme-binding" evidence="5">
    <location>
        <begin position="38"/>
        <end position="118"/>
    </location>
</feature>
<dbReference type="AlphaFoldDB" id="A0A323UCE1"/>
<dbReference type="Pfam" id="PF00173">
    <property type="entry name" value="Cyt-b5"/>
    <property type="match status" value="1"/>
</dbReference>
<dbReference type="PROSITE" id="PS50255">
    <property type="entry name" value="CYTOCHROME_B5_2"/>
    <property type="match status" value="1"/>
</dbReference>
<dbReference type="RefSeq" id="WP_110787943.1">
    <property type="nucleotide sequence ID" value="NZ_QKQS01000026.1"/>
</dbReference>
<dbReference type="InterPro" id="IPR050668">
    <property type="entry name" value="Cytochrome_b5"/>
</dbReference>
<gene>
    <name evidence="6" type="ORF">DNX69_21020</name>
</gene>
<evidence type="ECO:0000259" key="5">
    <source>
        <dbReference type="PROSITE" id="PS50255"/>
    </source>
</evidence>
<proteinExistence type="inferred from homology"/>
<keyword evidence="3" id="KW-0408">Iron</keyword>